<evidence type="ECO:0000313" key="2">
    <source>
        <dbReference type="Proteomes" id="UP001157006"/>
    </source>
</evidence>
<keyword evidence="2" id="KW-1185">Reference proteome</keyword>
<proteinExistence type="predicted"/>
<organism evidence="1 2">
    <name type="scientific">Vicia faba</name>
    <name type="common">Broad bean</name>
    <name type="synonym">Faba vulgaris</name>
    <dbReference type="NCBI Taxonomy" id="3906"/>
    <lineage>
        <taxon>Eukaryota</taxon>
        <taxon>Viridiplantae</taxon>
        <taxon>Streptophyta</taxon>
        <taxon>Embryophyta</taxon>
        <taxon>Tracheophyta</taxon>
        <taxon>Spermatophyta</taxon>
        <taxon>Magnoliopsida</taxon>
        <taxon>eudicotyledons</taxon>
        <taxon>Gunneridae</taxon>
        <taxon>Pentapetalae</taxon>
        <taxon>rosids</taxon>
        <taxon>fabids</taxon>
        <taxon>Fabales</taxon>
        <taxon>Fabaceae</taxon>
        <taxon>Papilionoideae</taxon>
        <taxon>50 kb inversion clade</taxon>
        <taxon>NPAAA clade</taxon>
        <taxon>Hologalegina</taxon>
        <taxon>IRL clade</taxon>
        <taxon>Fabeae</taxon>
        <taxon>Vicia</taxon>
    </lineage>
</organism>
<dbReference type="EMBL" id="OX451740">
    <property type="protein sequence ID" value="CAI8612626.1"/>
    <property type="molecule type" value="Genomic_DNA"/>
</dbReference>
<sequence>MFKIVGKIGKPMMVDKATNLREKLSFPRVMIKMNMKQHLPDEVRFEDELDREIQDLSELATKFPYVVVGDFNDILAKEKRIGKKVKYISYISFQKCVNDCSLEDIKYTGNFHTLNNKQKGDDRIYSKNDKTMANQEWITKSFADDVLIFYHGDFVSIHYLLQGLKLFSKTSRLHPSESKTEIYYCDMDDRETQRVIDVSEYKAPPHRSWYWKKLVEVKDQIKSLTSIQTFFAEKYKIKNGCKILNGDIEKLGWTKVVWAKSNIPKHSFEETINHILFDCKYINICLDLVKHWLGRNIENKNLKLTLRWISREKLSRFKTSVYATVLEALFYNIWRNMDNALWNQKVDRPEVMVQKIKDNINQS</sequence>
<gene>
    <name evidence="1" type="ORF">VFH_V043480</name>
</gene>
<accession>A0AAV1AQN0</accession>
<dbReference type="Proteomes" id="UP001157006">
    <property type="component" value="Chromosome 5"/>
</dbReference>
<reference evidence="1 2" key="1">
    <citation type="submission" date="2023-01" db="EMBL/GenBank/DDBJ databases">
        <authorList>
            <person name="Kreplak J."/>
        </authorList>
    </citation>
    <scope>NUCLEOTIDE SEQUENCE [LARGE SCALE GENOMIC DNA]</scope>
</reference>
<evidence type="ECO:0000313" key="1">
    <source>
        <dbReference type="EMBL" id="CAI8612626.1"/>
    </source>
</evidence>
<name>A0AAV1AQN0_VICFA</name>
<protein>
    <submittedName>
        <fullName evidence="1">Uncharacterized protein</fullName>
    </submittedName>
</protein>
<dbReference type="PANTHER" id="PTHR33710:SF64">
    <property type="entry name" value="ENDONUCLEASE_EXONUCLEASE_PHOSPHATASE DOMAIN-CONTAINING PROTEIN"/>
    <property type="match status" value="1"/>
</dbReference>
<dbReference type="AlphaFoldDB" id="A0AAV1AQN0"/>
<dbReference type="PANTHER" id="PTHR33710">
    <property type="entry name" value="BNAC02G09200D PROTEIN"/>
    <property type="match status" value="1"/>
</dbReference>